<evidence type="ECO:0000256" key="4">
    <source>
        <dbReference type="ARBA" id="ARBA00022786"/>
    </source>
</evidence>
<evidence type="ECO:0000256" key="1">
    <source>
        <dbReference type="ARBA" id="ARBA00005234"/>
    </source>
</evidence>
<keyword evidence="3" id="KW-0645">Protease</keyword>
<dbReference type="PROSITE" id="PS50600">
    <property type="entry name" value="ULP_PROTEASE"/>
    <property type="match status" value="1"/>
</dbReference>
<gene>
    <name evidence="8" type="ORF">K493DRAFT_79110</name>
</gene>
<dbReference type="InParanoid" id="A0A1Y1XRF7"/>
<dbReference type="InterPro" id="IPR038765">
    <property type="entry name" value="Papain-like_cys_pep_sf"/>
</dbReference>
<name>A0A1Y1XRF7_9FUNG</name>
<evidence type="ECO:0000256" key="5">
    <source>
        <dbReference type="ARBA" id="ARBA00022801"/>
    </source>
</evidence>
<dbReference type="InterPro" id="IPR051947">
    <property type="entry name" value="Sentrin-specific_protease"/>
</dbReference>
<dbReference type="GO" id="GO:0006508">
    <property type="term" value="P:proteolysis"/>
    <property type="evidence" value="ECO:0007669"/>
    <property type="project" value="UniProtKB-KW"/>
</dbReference>
<dbReference type="PANTHER" id="PTHR46896:SF3">
    <property type="entry name" value="FI06413P-RELATED"/>
    <property type="match status" value="1"/>
</dbReference>
<dbReference type="GO" id="GO:0070139">
    <property type="term" value="F:SUMO-specific endopeptidase activity"/>
    <property type="evidence" value="ECO:0007669"/>
    <property type="project" value="TreeGrafter"/>
</dbReference>
<evidence type="ECO:0000256" key="2">
    <source>
        <dbReference type="ARBA" id="ARBA00022553"/>
    </source>
</evidence>
<feature type="domain" description="Ubiquitin-like protease family profile" evidence="7">
    <location>
        <begin position="41"/>
        <end position="279"/>
    </location>
</feature>
<evidence type="ECO:0000256" key="6">
    <source>
        <dbReference type="SAM" id="MobiDB-lite"/>
    </source>
</evidence>
<dbReference type="GO" id="GO:0005737">
    <property type="term" value="C:cytoplasm"/>
    <property type="evidence" value="ECO:0007669"/>
    <property type="project" value="TreeGrafter"/>
</dbReference>
<dbReference type="InterPro" id="IPR003653">
    <property type="entry name" value="Peptidase_C48_C"/>
</dbReference>
<organism evidence="8 9">
    <name type="scientific">Basidiobolus meristosporus CBS 931.73</name>
    <dbReference type="NCBI Taxonomy" id="1314790"/>
    <lineage>
        <taxon>Eukaryota</taxon>
        <taxon>Fungi</taxon>
        <taxon>Fungi incertae sedis</taxon>
        <taxon>Zoopagomycota</taxon>
        <taxon>Entomophthoromycotina</taxon>
        <taxon>Basidiobolomycetes</taxon>
        <taxon>Basidiobolales</taxon>
        <taxon>Basidiobolaceae</taxon>
        <taxon>Basidiobolus</taxon>
    </lineage>
</organism>
<dbReference type="PANTHER" id="PTHR46896">
    <property type="entry name" value="SENTRIN-SPECIFIC PROTEASE"/>
    <property type="match status" value="1"/>
</dbReference>
<dbReference type="GO" id="GO:0005634">
    <property type="term" value="C:nucleus"/>
    <property type="evidence" value="ECO:0007669"/>
    <property type="project" value="TreeGrafter"/>
</dbReference>
<dbReference type="SUPFAM" id="SSF54001">
    <property type="entry name" value="Cysteine proteinases"/>
    <property type="match status" value="1"/>
</dbReference>
<dbReference type="OrthoDB" id="442460at2759"/>
<keyword evidence="5" id="KW-0378">Hydrolase</keyword>
<evidence type="ECO:0000259" key="7">
    <source>
        <dbReference type="PROSITE" id="PS50600"/>
    </source>
</evidence>
<feature type="region of interest" description="Disordered" evidence="6">
    <location>
        <begin position="1"/>
        <end position="22"/>
    </location>
</feature>
<evidence type="ECO:0000313" key="8">
    <source>
        <dbReference type="EMBL" id="ORX88349.1"/>
    </source>
</evidence>
<keyword evidence="4" id="KW-0833">Ubl conjugation pathway</keyword>
<dbReference type="STRING" id="1314790.A0A1Y1XRF7"/>
<dbReference type="GO" id="GO:0016926">
    <property type="term" value="P:protein desumoylation"/>
    <property type="evidence" value="ECO:0007669"/>
    <property type="project" value="TreeGrafter"/>
</dbReference>
<comment type="similarity">
    <text evidence="1">Belongs to the peptidase C48 family.</text>
</comment>
<keyword evidence="9" id="KW-1185">Reference proteome</keyword>
<evidence type="ECO:0000256" key="3">
    <source>
        <dbReference type="ARBA" id="ARBA00022670"/>
    </source>
</evidence>
<feature type="region of interest" description="Disordered" evidence="6">
    <location>
        <begin position="152"/>
        <end position="179"/>
    </location>
</feature>
<dbReference type="Pfam" id="PF02902">
    <property type="entry name" value="Peptidase_C48"/>
    <property type="match status" value="1"/>
</dbReference>
<feature type="compositionally biased region" description="Basic and acidic residues" evidence="6">
    <location>
        <begin position="153"/>
        <end position="167"/>
    </location>
</feature>
<sequence length="302" mass="34374">MASDSVTTPRRSTRITNRVQSSPKPLSQDLFVYPFTGVNSITITGDDVFRLSEGEFLNDNLVEFYLKYFQNQLIESNPTLADQVHFFNPFFYKRLTQKDKSNKAMNVYDKVKKWTSKINLFSKNYIFIPINENLHWYLALVSNPYLLLPSENSAEKDQSSKTPEKRPGKSWGPNSMEEIGDPNVVEVLELDDVANGEKSASSSRKWENGSSSPWIVIFDSLGARHNTVFKTLNTYLINEAKEKLNTDIQGKAVGVYAKVPCQTNYCDCGLYILQYVETFLKNPSKYLDIVAVRSPGSNRVGW</sequence>
<proteinExistence type="inferred from homology"/>
<reference evidence="8 9" key="1">
    <citation type="submission" date="2016-07" db="EMBL/GenBank/DDBJ databases">
        <title>Pervasive Adenine N6-methylation of Active Genes in Fungi.</title>
        <authorList>
            <consortium name="DOE Joint Genome Institute"/>
            <person name="Mondo S.J."/>
            <person name="Dannebaum R.O."/>
            <person name="Kuo R.C."/>
            <person name="Labutti K."/>
            <person name="Haridas S."/>
            <person name="Kuo A."/>
            <person name="Salamov A."/>
            <person name="Ahrendt S.R."/>
            <person name="Lipzen A."/>
            <person name="Sullivan W."/>
            <person name="Andreopoulos W.B."/>
            <person name="Clum A."/>
            <person name="Lindquist E."/>
            <person name="Daum C."/>
            <person name="Ramamoorthy G.K."/>
            <person name="Gryganskyi A."/>
            <person name="Culley D."/>
            <person name="Magnuson J.K."/>
            <person name="James T.Y."/>
            <person name="O'Malley M.A."/>
            <person name="Stajich J.E."/>
            <person name="Spatafora J.W."/>
            <person name="Visel A."/>
            <person name="Grigoriev I.V."/>
        </authorList>
    </citation>
    <scope>NUCLEOTIDE SEQUENCE [LARGE SCALE GENOMIC DNA]</scope>
    <source>
        <strain evidence="8 9">CBS 931.73</strain>
    </source>
</reference>
<dbReference type="EMBL" id="MCFE01000535">
    <property type="protein sequence ID" value="ORX88349.1"/>
    <property type="molecule type" value="Genomic_DNA"/>
</dbReference>
<keyword evidence="2" id="KW-0597">Phosphoprotein</keyword>
<evidence type="ECO:0000313" key="9">
    <source>
        <dbReference type="Proteomes" id="UP000193498"/>
    </source>
</evidence>
<dbReference type="Gene3D" id="3.40.395.10">
    <property type="entry name" value="Adenoviral Proteinase, Chain A"/>
    <property type="match status" value="1"/>
</dbReference>
<dbReference type="Proteomes" id="UP000193498">
    <property type="component" value="Unassembled WGS sequence"/>
</dbReference>
<accession>A0A1Y1XRF7</accession>
<protein>
    <submittedName>
        <fullName evidence="8">Cysteine proteinase</fullName>
    </submittedName>
</protein>
<comment type="caution">
    <text evidence="8">The sequence shown here is derived from an EMBL/GenBank/DDBJ whole genome shotgun (WGS) entry which is preliminary data.</text>
</comment>
<dbReference type="AlphaFoldDB" id="A0A1Y1XRF7"/>